<feature type="region of interest" description="Disordered" evidence="1">
    <location>
        <begin position="187"/>
        <end position="232"/>
    </location>
</feature>
<dbReference type="SUPFAM" id="SSF51679">
    <property type="entry name" value="Bacterial luciferase-like"/>
    <property type="match status" value="1"/>
</dbReference>
<dbReference type="InterPro" id="IPR011251">
    <property type="entry name" value="Luciferase-like_dom"/>
</dbReference>
<comment type="caution">
    <text evidence="3">The sequence shown here is derived from an EMBL/GenBank/DDBJ whole genome shotgun (WGS) entry which is preliminary data.</text>
</comment>
<accession>A0A942T141</accession>
<dbReference type="GO" id="GO:0016705">
    <property type="term" value="F:oxidoreductase activity, acting on paired donors, with incorporation or reduction of molecular oxygen"/>
    <property type="evidence" value="ECO:0007669"/>
    <property type="project" value="InterPro"/>
</dbReference>
<dbReference type="GO" id="GO:0005829">
    <property type="term" value="C:cytosol"/>
    <property type="evidence" value="ECO:0007669"/>
    <property type="project" value="TreeGrafter"/>
</dbReference>
<name>A0A942T141_9BACI</name>
<dbReference type="InterPro" id="IPR036661">
    <property type="entry name" value="Luciferase-like_sf"/>
</dbReference>
<dbReference type="PANTHER" id="PTHR30137">
    <property type="entry name" value="LUCIFERASE-LIKE MONOOXYGENASE"/>
    <property type="match status" value="1"/>
</dbReference>
<feature type="compositionally biased region" description="Low complexity" evidence="1">
    <location>
        <begin position="187"/>
        <end position="196"/>
    </location>
</feature>
<dbReference type="InterPro" id="IPR050766">
    <property type="entry name" value="Bact_Lucif_Oxidored"/>
</dbReference>
<feature type="domain" description="Luciferase-like" evidence="2">
    <location>
        <begin position="9"/>
        <end position="115"/>
    </location>
</feature>
<dbReference type="Pfam" id="PF00296">
    <property type="entry name" value="Bac_luciferase"/>
    <property type="match status" value="1"/>
</dbReference>
<dbReference type="AlphaFoldDB" id="A0A942T141"/>
<reference evidence="3" key="1">
    <citation type="submission" date="2021-05" db="EMBL/GenBank/DDBJ databases">
        <title>Novel Bacillus species.</title>
        <authorList>
            <person name="Liu G."/>
        </authorList>
    </citation>
    <scope>NUCLEOTIDE SEQUENCE</scope>
    <source>
        <strain evidence="3">FJAT-50051</strain>
    </source>
</reference>
<organism evidence="3">
    <name type="scientific">Neobacillus citreus</name>
    <dbReference type="NCBI Taxonomy" id="2833578"/>
    <lineage>
        <taxon>Bacteria</taxon>
        <taxon>Bacillati</taxon>
        <taxon>Bacillota</taxon>
        <taxon>Bacilli</taxon>
        <taxon>Bacillales</taxon>
        <taxon>Bacillaceae</taxon>
        <taxon>Neobacillus</taxon>
    </lineage>
</organism>
<proteinExistence type="predicted"/>
<dbReference type="EMBL" id="JAGYPE010000003">
    <property type="protein sequence ID" value="MBS4183515.1"/>
    <property type="molecule type" value="Genomic_DNA"/>
</dbReference>
<evidence type="ECO:0000256" key="1">
    <source>
        <dbReference type="SAM" id="MobiDB-lite"/>
    </source>
</evidence>
<dbReference type="PANTHER" id="PTHR30137:SF6">
    <property type="entry name" value="LUCIFERASE-LIKE MONOOXYGENASE"/>
    <property type="match status" value="1"/>
</dbReference>
<evidence type="ECO:0000313" key="3">
    <source>
        <dbReference type="EMBL" id="MBS4183515.1"/>
    </source>
</evidence>
<sequence length="426" mass="42941">MTTVPLSVLDLVPVSSGSTPAAALRNTVDLAVAAERAGYARYWLAEHHLNPGVAGSAPNIVIGAVAGATSRIRVGSAATLVGNVRGLQIAETFGTLTGLYGPRFDLGLGRSGAPAPGTPRPPSLAPRADEVVDGLLVPAPYDFKVAPGSRFALQGELLGRVPGDVDRFEGELDLIRALFAGTYTPGAASRARSDAGSGSGTGTGTGPDASSGFGPGPGPGSGSGPGSGFGVVEATPATGAAVELWIHGSTGGASARAAGALGLPYGANYHTSPGTVLASVQAYRDAFRPGVLPEPHVIVSADVVVGRDTAEADELALGYGQWVSSIRSGVGAIPYPSPDEARATELHGEAAAAVADRIATRFVGDAAHVADRLETLRRVTGADELLVTTITHDHAARVRSYELLAAEWAARASGTAAEPVATEAVR</sequence>
<gene>
    <name evidence="3" type="ORF">KHB02_19165</name>
</gene>
<protein>
    <submittedName>
        <fullName evidence="3">LLM class flavin-dependent oxidoreductase</fullName>
    </submittedName>
</protein>
<feature type="compositionally biased region" description="Gly residues" evidence="1">
    <location>
        <begin position="213"/>
        <end position="229"/>
    </location>
</feature>
<evidence type="ECO:0000259" key="2">
    <source>
        <dbReference type="Pfam" id="PF00296"/>
    </source>
</evidence>
<dbReference type="Gene3D" id="3.20.20.30">
    <property type="entry name" value="Luciferase-like domain"/>
    <property type="match status" value="1"/>
</dbReference>